<reference evidence="1 2" key="1">
    <citation type="submission" date="2019-03" db="EMBL/GenBank/DDBJ databases">
        <title>Genomic Encyclopedia of Type Strains, Phase IV (KMG-IV): sequencing the most valuable type-strain genomes for metagenomic binning, comparative biology and taxonomic classification.</title>
        <authorList>
            <person name="Goeker M."/>
        </authorList>
    </citation>
    <scope>NUCLEOTIDE SEQUENCE [LARGE SCALE GENOMIC DNA]</scope>
    <source>
        <strain evidence="1 2">DSM 29487</strain>
    </source>
</reference>
<evidence type="ECO:0000313" key="2">
    <source>
        <dbReference type="Proteomes" id="UP000295515"/>
    </source>
</evidence>
<accession>A0A4R3Z5N1</accession>
<proteinExistence type="predicted"/>
<dbReference type="Proteomes" id="UP000295515">
    <property type="component" value="Unassembled WGS sequence"/>
</dbReference>
<evidence type="ECO:0000313" key="1">
    <source>
        <dbReference type="EMBL" id="TCW00725.1"/>
    </source>
</evidence>
<organism evidence="1 2">
    <name type="scientific">Longibaculum muris</name>
    <dbReference type="NCBI Taxonomy" id="1796628"/>
    <lineage>
        <taxon>Bacteria</taxon>
        <taxon>Bacillati</taxon>
        <taxon>Bacillota</taxon>
        <taxon>Erysipelotrichia</taxon>
        <taxon>Erysipelotrichales</taxon>
        <taxon>Coprobacillaceae</taxon>
        <taxon>Longibaculum</taxon>
    </lineage>
</organism>
<name>A0A4R3Z5N1_9FIRM</name>
<keyword evidence="2" id="KW-1185">Reference proteome</keyword>
<gene>
    <name evidence="1" type="ORF">EDD60_10656</name>
</gene>
<sequence>MNKILKLKVFYEHLGFHVYKRSEYDEQGNPYPLVYMKLDINGNDLLNQY</sequence>
<dbReference type="AlphaFoldDB" id="A0A4R3Z5N1"/>
<comment type="caution">
    <text evidence="1">The sequence shown here is derived from an EMBL/GenBank/DDBJ whole genome shotgun (WGS) entry which is preliminary data.</text>
</comment>
<protein>
    <submittedName>
        <fullName evidence="1">Uncharacterized protein</fullName>
    </submittedName>
</protein>
<dbReference type="EMBL" id="SMCQ01000006">
    <property type="protein sequence ID" value="TCW00725.1"/>
    <property type="molecule type" value="Genomic_DNA"/>
</dbReference>